<dbReference type="Pfam" id="PF02107">
    <property type="entry name" value="FlgH"/>
    <property type="match status" value="1"/>
</dbReference>
<dbReference type="PANTHER" id="PTHR34933:SF1">
    <property type="entry name" value="FLAGELLAR L-RING PROTEIN"/>
    <property type="match status" value="1"/>
</dbReference>
<keyword evidence="5" id="KW-0732">Signal</keyword>
<evidence type="ECO:0000256" key="11">
    <source>
        <dbReference type="HAMAP-Rule" id="MF_00415"/>
    </source>
</evidence>
<keyword evidence="6 11" id="KW-0472">Membrane</keyword>
<evidence type="ECO:0000256" key="6">
    <source>
        <dbReference type="ARBA" id="ARBA00023136"/>
    </source>
</evidence>
<keyword evidence="13" id="KW-1185">Reference proteome</keyword>
<evidence type="ECO:0000313" key="13">
    <source>
        <dbReference type="Proteomes" id="UP000009144"/>
    </source>
</evidence>
<dbReference type="PRINTS" id="PR01008">
    <property type="entry name" value="FLGLRINGFLGH"/>
</dbReference>
<evidence type="ECO:0000256" key="10">
    <source>
        <dbReference type="ARBA" id="ARBA00023288"/>
    </source>
</evidence>
<reference evidence="12 13" key="1">
    <citation type="journal article" date="2012" name="J. Bacteriol.">
        <title>Complete genome sequences of Methylophaga sp. strain JAM1 and Methylophaga sp. strain JAM7.</title>
        <authorList>
            <person name="Villeneuve C."/>
            <person name="Martineau C."/>
            <person name="Mauffrey F."/>
            <person name="Villemur R."/>
        </authorList>
    </citation>
    <scope>NUCLEOTIDE SEQUENCE [LARGE SCALE GENOMIC DNA]</scope>
    <source>
        <strain evidence="12 13">JAM1</strain>
    </source>
</reference>
<reference evidence="12 13" key="2">
    <citation type="journal article" date="2013" name="Int. J. Syst. Evol. Microbiol.">
        <title>Methylophaga nitratireducenticrescens sp. nov. and Methylophaga frappieri sp. nov., isolated from the biofilm of the methanol-fed denitrification system treating the seawater at the Montreal Biodome.</title>
        <authorList>
            <person name="Villeneuve C."/>
            <person name="Martineau C."/>
            <person name="Mauffrey F."/>
            <person name="Villemur R."/>
        </authorList>
    </citation>
    <scope>NUCLEOTIDE SEQUENCE [LARGE SCALE GENOMIC DNA]</scope>
    <source>
        <strain evidence="12 13">JAM1</strain>
    </source>
</reference>
<keyword evidence="12" id="KW-0966">Cell projection</keyword>
<keyword evidence="10" id="KW-0449">Lipoprotein</keyword>
<keyword evidence="9 11" id="KW-0998">Cell outer membrane</keyword>
<comment type="similarity">
    <text evidence="3 11">Belongs to the FlgH family.</text>
</comment>
<keyword evidence="7" id="KW-0564">Palmitate</keyword>
<evidence type="ECO:0000256" key="7">
    <source>
        <dbReference type="ARBA" id="ARBA00023139"/>
    </source>
</evidence>
<protein>
    <recommendedName>
        <fullName evidence="11">Flagellar L-ring protein</fullName>
    </recommendedName>
    <alternativeName>
        <fullName evidence="11">Basal body L-ring protein</fullName>
    </alternativeName>
</protein>
<dbReference type="GO" id="GO:0071973">
    <property type="term" value="P:bacterial-type flagellum-dependent cell motility"/>
    <property type="evidence" value="ECO:0007669"/>
    <property type="project" value="InterPro"/>
</dbReference>
<gene>
    <name evidence="11" type="primary">flgH</name>
    <name evidence="12" type="ordered locus">Q7A_2399</name>
</gene>
<dbReference type="PANTHER" id="PTHR34933">
    <property type="entry name" value="FLAGELLAR L-RING PROTEIN"/>
    <property type="match status" value="1"/>
</dbReference>
<dbReference type="HOGENOM" id="CLU_069313_0_2_6"/>
<evidence type="ECO:0000256" key="8">
    <source>
        <dbReference type="ARBA" id="ARBA00023143"/>
    </source>
</evidence>
<evidence type="ECO:0000256" key="1">
    <source>
        <dbReference type="ARBA" id="ARBA00002591"/>
    </source>
</evidence>
<dbReference type="InterPro" id="IPR000527">
    <property type="entry name" value="Flag_Lring"/>
</dbReference>
<dbReference type="AlphaFoldDB" id="I1XLD0"/>
<comment type="subunit">
    <text evidence="4 11">The basal body constitutes a major portion of the flagellar organelle and consists of four rings (L,P,S, and M) mounted on a central rod.</text>
</comment>
<evidence type="ECO:0000256" key="2">
    <source>
        <dbReference type="ARBA" id="ARBA00004635"/>
    </source>
</evidence>
<sequence length="275" mass="30233">MRYQGFFVPDNAAKISQIKARFWHGLCKLNSIDTFVPEIHMKFIYRLLGIISLILLSACVSNEVKRDPAYAAVRPVATAPVERNDGAIFDTRSNITLYEDYKARRVGDILTVRLQERTDAEKEATTTVDKTSSNNINNPTIFGTTPQFSLPSGLPLANTDDNNLAFSTGANSSFEGEGESEQNNFLTGDISVSVVEVLSNGNMIVRGEKVVTINQGNEYVRLTGMISPRDIDATNTISSIRIADAQITYVGDGPANDSNTMGWLSRFFISALMPF</sequence>
<proteinExistence type="inferred from homology"/>
<comment type="function">
    <text evidence="1 11">Assembles around the rod to form the L-ring and probably protects the motor/basal body from shearing forces during rotation.</text>
</comment>
<evidence type="ECO:0000256" key="3">
    <source>
        <dbReference type="ARBA" id="ARBA00006929"/>
    </source>
</evidence>
<evidence type="ECO:0000256" key="4">
    <source>
        <dbReference type="ARBA" id="ARBA00011439"/>
    </source>
</evidence>
<organism evidence="12 13">
    <name type="scientific">Methylophaga nitratireducenticrescens</name>
    <dbReference type="NCBI Taxonomy" id="754476"/>
    <lineage>
        <taxon>Bacteria</taxon>
        <taxon>Pseudomonadati</taxon>
        <taxon>Pseudomonadota</taxon>
        <taxon>Gammaproteobacteria</taxon>
        <taxon>Thiotrichales</taxon>
        <taxon>Piscirickettsiaceae</taxon>
        <taxon>Methylophaga</taxon>
    </lineage>
</organism>
<dbReference type="GO" id="GO:0009427">
    <property type="term" value="C:bacterial-type flagellum basal body, distal rod, L ring"/>
    <property type="evidence" value="ECO:0007669"/>
    <property type="project" value="InterPro"/>
</dbReference>
<dbReference type="eggNOG" id="COG2063">
    <property type="taxonomic scope" value="Bacteria"/>
</dbReference>
<dbReference type="Proteomes" id="UP000009144">
    <property type="component" value="Chromosome"/>
</dbReference>
<dbReference type="GO" id="GO:0009279">
    <property type="term" value="C:cell outer membrane"/>
    <property type="evidence" value="ECO:0007669"/>
    <property type="project" value="UniProtKB-SubCell"/>
</dbReference>
<evidence type="ECO:0000256" key="9">
    <source>
        <dbReference type="ARBA" id="ARBA00023237"/>
    </source>
</evidence>
<dbReference type="GO" id="GO:0003774">
    <property type="term" value="F:cytoskeletal motor activity"/>
    <property type="evidence" value="ECO:0007669"/>
    <property type="project" value="InterPro"/>
</dbReference>
<dbReference type="KEGG" id="mej:Q7A_2399"/>
<keyword evidence="8 11" id="KW-0975">Bacterial flagellum</keyword>
<evidence type="ECO:0000256" key="5">
    <source>
        <dbReference type="ARBA" id="ARBA00022729"/>
    </source>
</evidence>
<dbReference type="HAMAP" id="MF_00415">
    <property type="entry name" value="FlgH"/>
    <property type="match status" value="1"/>
</dbReference>
<name>I1XLD0_METNJ</name>
<accession>I1XLD0</accession>
<dbReference type="PATRIC" id="fig|754476.3.peg.2362"/>
<dbReference type="STRING" id="754476.Q7A_2399"/>
<dbReference type="EMBL" id="CP003390">
    <property type="protein sequence ID" value="AFI85199.1"/>
    <property type="molecule type" value="Genomic_DNA"/>
</dbReference>
<keyword evidence="12" id="KW-0969">Cilium</keyword>
<comment type="subcellular location">
    <subcellularLocation>
        <location evidence="11">Cell outer membrane</location>
    </subcellularLocation>
    <subcellularLocation>
        <location evidence="11">Bacterial flagellum basal body</location>
    </subcellularLocation>
    <subcellularLocation>
        <location evidence="2">Membrane</location>
        <topology evidence="2">Lipid-anchor</topology>
    </subcellularLocation>
</comment>
<evidence type="ECO:0000313" key="12">
    <source>
        <dbReference type="EMBL" id="AFI85199.1"/>
    </source>
</evidence>
<keyword evidence="12" id="KW-0282">Flagellum</keyword>